<dbReference type="CDD" id="cd04301">
    <property type="entry name" value="NAT_SF"/>
    <property type="match status" value="1"/>
</dbReference>
<gene>
    <name evidence="2" type="ORF">CLCHR_37410</name>
</gene>
<dbReference type="SUPFAM" id="SSF55729">
    <property type="entry name" value="Acyl-CoA N-acyltransferases (Nat)"/>
    <property type="match status" value="1"/>
</dbReference>
<evidence type="ECO:0000313" key="2">
    <source>
        <dbReference type="EMBL" id="OPJ58718.1"/>
    </source>
</evidence>
<name>A0A1V4IFD7_9CLOT</name>
<keyword evidence="3" id="KW-1185">Reference proteome</keyword>
<evidence type="ECO:0000259" key="1">
    <source>
        <dbReference type="PROSITE" id="PS51186"/>
    </source>
</evidence>
<dbReference type="Proteomes" id="UP000191056">
    <property type="component" value="Unassembled WGS sequence"/>
</dbReference>
<sequence>MNLNECLISKDKNLLQIDRICELLKMTYWASKRDKETILKSMENSVCYGAYYDDVQVGFARVITDYATNFYICDVIIDEKFQRKGLGKKLIKEICDDNSSKSLLGLLITEDAHKLYEKFGFEKDSTSFMCKKRSE</sequence>
<comment type="caution">
    <text evidence="2">The sequence shown here is derived from an EMBL/GenBank/DDBJ whole genome shotgun (WGS) entry which is preliminary data.</text>
</comment>
<dbReference type="OrthoDB" id="9775804at2"/>
<dbReference type="InterPro" id="IPR016181">
    <property type="entry name" value="Acyl_CoA_acyltransferase"/>
</dbReference>
<dbReference type="PANTHER" id="PTHR43233">
    <property type="entry name" value="FAMILY N-ACETYLTRANSFERASE, PUTATIVE (AFU_ORTHOLOGUE AFUA_6G03350)-RELATED"/>
    <property type="match status" value="1"/>
</dbReference>
<reference evidence="2 3" key="1">
    <citation type="submission" date="2017-03" db="EMBL/GenBank/DDBJ databases">
        <title>Genome sequence of Clostridium chromiireducens DSM 23318.</title>
        <authorList>
            <person name="Poehlein A."/>
            <person name="Daniel R."/>
        </authorList>
    </citation>
    <scope>NUCLEOTIDE SEQUENCE [LARGE SCALE GENOMIC DNA]</scope>
    <source>
        <strain evidence="2 3">DSM 23318</strain>
    </source>
</reference>
<accession>A0A1V4IFD7</accession>
<dbReference type="InterPro" id="IPR053144">
    <property type="entry name" value="Acetyltransferase_Butenolide"/>
</dbReference>
<proteinExistence type="predicted"/>
<dbReference type="STRING" id="225345.CLCHR_37410"/>
<dbReference type="PROSITE" id="PS51186">
    <property type="entry name" value="GNAT"/>
    <property type="match status" value="1"/>
</dbReference>
<feature type="domain" description="N-acetyltransferase" evidence="1">
    <location>
        <begin position="7"/>
        <end position="135"/>
    </location>
</feature>
<protein>
    <submittedName>
        <fullName evidence="2">Acetyltransferase (GNAT) family protein</fullName>
    </submittedName>
</protein>
<dbReference type="EMBL" id="MZGT01000061">
    <property type="protein sequence ID" value="OPJ58718.1"/>
    <property type="molecule type" value="Genomic_DNA"/>
</dbReference>
<dbReference type="RefSeq" id="WP_079441403.1">
    <property type="nucleotide sequence ID" value="NZ_JBLZIA010000003.1"/>
</dbReference>
<dbReference type="GO" id="GO:0016747">
    <property type="term" value="F:acyltransferase activity, transferring groups other than amino-acyl groups"/>
    <property type="evidence" value="ECO:0007669"/>
    <property type="project" value="InterPro"/>
</dbReference>
<dbReference type="PANTHER" id="PTHR43233:SF1">
    <property type="entry name" value="FAMILY N-ACETYLTRANSFERASE, PUTATIVE (AFU_ORTHOLOGUE AFUA_6G03350)-RELATED"/>
    <property type="match status" value="1"/>
</dbReference>
<keyword evidence="2" id="KW-0808">Transferase</keyword>
<evidence type="ECO:0000313" key="3">
    <source>
        <dbReference type="Proteomes" id="UP000191056"/>
    </source>
</evidence>
<dbReference type="InterPro" id="IPR000182">
    <property type="entry name" value="GNAT_dom"/>
</dbReference>
<dbReference type="AlphaFoldDB" id="A0A1V4IFD7"/>
<dbReference type="Pfam" id="PF13508">
    <property type="entry name" value="Acetyltransf_7"/>
    <property type="match status" value="1"/>
</dbReference>
<dbReference type="Gene3D" id="3.40.630.30">
    <property type="match status" value="1"/>
</dbReference>
<organism evidence="2 3">
    <name type="scientific">Clostridium chromiireducens</name>
    <dbReference type="NCBI Taxonomy" id="225345"/>
    <lineage>
        <taxon>Bacteria</taxon>
        <taxon>Bacillati</taxon>
        <taxon>Bacillota</taxon>
        <taxon>Clostridia</taxon>
        <taxon>Eubacteriales</taxon>
        <taxon>Clostridiaceae</taxon>
        <taxon>Clostridium</taxon>
    </lineage>
</organism>